<dbReference type="GO" id="GO:0051083">
    <property type="term" value="P:'de novo' cotranslational protein folding"/>
    <property type="evidence" value="ECO:0007669"/>
    <property type="project" value="TreeGrafter"/>
</dbReference>
<dbReference type="InterPro" id="IPR037041">
    <property type="entry name" value="Trigger_fac_C_sf"/>
</dbReference>
<comment type="domain">
    <text evidence="12">Consists of 3 domains; the N-terminus binds the ribosome, the middle domain has PPIase activity, while the C-terminus has intrinsic chaperone activity on its own.</text>
</comment>
<evidence type="ECO:0000256" key="14">
    <source>
        <dbReference type="RuleBase" id="RU003914"/>
    </source>
</evidence>
<evidence type="ECO:0000256" key="11">
    <source>
        <dbReference type="ARBA" id="ARBA00029986"/>
    </source>
</evidence>
<dbReference type="Gene3D" id="1.10.3120.10">
    <property type="entry name" value="Trigger factor, C-terminal domain"/>
    <property type="match status" value="1"/>
</dbReference>
<dbReference type="GO" id="GO:0003755">
    <property type="term" value="F:peptidyl-prolyl cis-trans isomerase activity"/>
    <property type="evidence" value="ECO:0007669"/>
    <property type="project" value="UniProtKB-UniRule"/>
</dbReference>
<evidence type="ECO:0000259" key="16">
    <source>
        <dbReference type="PROSITE" id="PS50059"/>
    </source>
</evidence>
<evidence type="ECO:0000256" key="15">
    <source>
        <dbReference type="SAM" id="Coils"/>
    </source>
</evidence>
<dbReference type="Proteomes" id="UP000263232">
    <property type="component" value="Chromosome"/>
</dbReference>
<dbReference type="EMBL" id="CP023434">
    <property type="protein sequence ID" value="AXY25832.1"/>
    <property type="molecule type" value="Genomic_DNA"/>
</dbReference>
<dbReference type="SUPFAM" id="SSF109998">
    <property type="entry name" value="Triger factor/SurA peptide-binding domain-like"/>
    <property type="match status" value="1"/>
</dbReference>
<evidence type="ECO:0000256" key="8">
    <source>
        <dbReference type="ARBA" id="ARBA00023235"/>
    </source>
</evidence>
<keyword evidence="15" id="KW-0175">Coiled coil</keyword>
<evidence type="ECO:0000256" key="4">
    <source>
        <dbReference type="ARBA" id="ARBA00016902"/>
    </source>
</evidence>
<dbReference type="Pfam" id="PF05698">
    <property type="entry name" value="Trigger_C"/>
    <property type="match status" value="1"/>
</dbReference>
<keyword evidence="18" id="KW-1185">Reference proteome</keyword>
<dbReference type="Gene3D" id="3.30.70.1050">
    <property type="entry name" value="Trigger factor ribosome-binding domain"/>
    <property type="match status" value="1"/>
</dbReference>
<dbReference type="InterPro" id="IPR008881">
    <property type="entry name" value="Trigger_fac_ribosome-bd_bac"/>
</dbReference>
<dbReference type="RefSeq" id="WP_118990732.1">
    <property type="nucleotide sequence ID" value="NZ_CP023434.1"/>
</dbReference>
<name>A0A347WL75_9LACT</name>
<evidence type="ECO:0000256" key="9">
    <source>
        <dbReference type="ARBA" id="ARBA00023306"/>
    </source>
</evidence>
<reference evidence="17 18" key="1">
    <citation type="submission" date="2017-09" db="EMBL/GenBank/DDBJ databases">
        <title>Complete genome sequence of Oxytococcus suis strain ZY16052.</title>
        <authorList>
            <person name="Li F."/>
        </authorList>
    </citation>
    <scope>NUCLEOTIDE SEQUENCE [LARGE SCALE GENOMIC DNA]</scope>
    <source>
        <strain evidence="17 18">ZY16052</strain>
    </source>
</reference>
<dbReference type="GO" id="GO:0015031">
    <property type="term" value="P:protein transport"/>
    <property type="evidence" value="ECO:0007669"/>
    <property type="project" value="UniProtKB-UniRule"/>
</dbReference>
<evidence type="ECO:0000256" key="12">
    <source>
        <dbReference type="HAMAP-Rule" id="MF_00303"/>
    </source>
</evidence>
<accession>A0A347WL75</accession>
<comment type="function">
    <text evidence="10 12">Involved in protein export. Acts as a chaperone by maintaining the newly synthesized protein in an open conformation. Functions as a peptidyl-prolyl cis-trans isomerase.</text>
</comment>
<evidence type="ECO:0000256" key="1">
    <source>
        <dbReference type="ARBA" id="ARBA00000971"/>
    </source>
</evidence>
<evidence type="ECO:0000256" key="7">
    <source>
        <dbReference type="ARBA" id="ARBA00023186"/>
    </source>
</evidence>
<dbReference type="InterPro" id="IPR046357">
    <property type="entry name" value="PPIase_dom_sf"/>
</dbReference>
<dbReference type="AlphaFoldDB" id="A0A347WL75"/>
<evidence type="ECO:0000313" key="17">
    <source>
        <dbReference type="EMBL" id="AXY25832.1"/>
    </source>
</evidence>
<proteinExistence type="inferred from homology"/>
<sequence length="428" mass="48068">MTVNFEAKENNKGILTFEIPSETVKQGLDQTYKRVKKNISVPGFRKGKVPRQIFDNVYGEEALYEETLNNLLPDAYQAAVEESGQDIVGQPSIDIQSMDKGKDWVLVAEVDLKPSVTLGEYKGLKADKEDTSVSEEEVNEAIESRRQSLAELVVKEAAAEEGDTVVIDYEGFVDDVAFDGGKAENHSLELGSNTFIPGFEEQLVGQEPGVELDVNVTFPEEYHAEDLAGKDAVFKVKVHEVKAKELPELDDEFAKDVDDEVETFEELKNKIRVQLEESKESQAQEQFEDAILRQAVDNAEVDGDIPHSMVHEEIHRQMDYFLNNLSRQGISPEIYYQITGTTEQDLHDQFEDEAELRTKTNLVLESIVKAEDIQVSQADIDEEAESLAKQYGMEVEQVRGFVTEDMLSSDIKMKKAMNIIIDTAEANA</sequence>
<keyword evidence="8 12" id="KW-0413">Isomerase</keyword>
<dbReference type="SUPFAM" id="SSF102735">
    <property type="entry name" value="Trigger factor ribosome-binding domain"/>
    <property type="match status" value="1"/>
</dbReference>
<dbReference type="PIRSF" id="PIRSF003095">
    <property type="entry name" value="Trigger_factor"/>
    <property type="match status" value="1"/>
</dbReference>
<dbReference type="GO" id="GO:0043335">
    <property type="term" value="P:protein unfolding"/>
    <property type="evidence" value="ECO:0007669"/>
    <property type="project" value="TreeGrafter"/>
</dbReference>
<dbReference type="KEGG" id="abae:CL176_07385"/>
<dbReference type="SUPFAM" id="SSF54534">
    <property type="entry name" value="FKBP-like"/>
    <property type="match status" value="1"/>
</dbReference>
<gene>
    <name evidence="12" type="primary">tig</name>
    <name evidence="17" type="ORF">CL176_07385</name>
</gene>
<dbReference type="GO" id="GO:0005737">
    <property type="term" value="C:cytoplasm"/>
    <property type="evidence" value="ECO:0007669"/>
    <property type="project" value="UniProtKB-SubCell"/>
</dbReference>
<keyword evidence="7 12" id="KW-0143">Chaperone</keyword>
<dbReference type="InterPro" id="IPR001179">
    <property type="entry name" value="PPIase_FKBP_dom"/>
</dbReference>
<dbReference type="PANTHER" id="PTHR30560:SF3">
    <property type="entry name" value="TRIGGER FACTOR-LIKE PROTEIN TIG, CHLOROPLASTIC"/>
    <property type="match status" value="1"/>
</dbReference>
<keyword evidence="5 12" id="KW-0132">Cell division</keyword>
<organism evidence="17 18">
    <name type="scientific">Suicoccus acidiformans</name>
    <dbReference type="NCBI Taxonomy" id="2036206"/>
    <lineage>
        <taxon>Bacteria</taxon>
        <taxon>Bacillati</taxon>
        <taxon>Bacillota</taxon>
        <taxon>Bacilli</taxon>
        <taxon>Lactobacillales</taxon>
        <taxon>Aerococcaceae</taxon>
        <taxon>Suicoccus</taxon>
    </lineage>
</organism>
<comment type="catalytic activity">
    <reaction evidence="1 12 13">
        <text>[protein]-peptidylproline (omega=180) = [protein]-peptidylproline (omega=0)</text>
        <dbReference type="Rhea" id="RHEA:16237"/>
        <dbReference type="Rhea" id="RHEA-COMP:10747"/>
        <dbReference type="Rhea" id="RHEA-COMP:10748"/>
        <dbReference type="ChEBI" id="CHEBI:83833"/>
        <dbReference type="ChEBI" id="CHEBI:83834"/>
        <dbReference type="EC" id="5.2.1.8"/>
    </reaction>
</comment>
<dbReference type="InterPro" id="IPR008880">
    <property type="entry name" value="Trigger_fac_C"/>
</dbReference>
<evidence type="ECO:0000256" key="2">
    <source>
        <dbReference type="ARBA" id="ARBA00005464"/>
    </source>
</evidence>
<comment type="subcellular location">
    <subcellularLocation>
        <location evidence="12">Cytoplasm</location>
    </subcellularLocation>
    <text evidence="12">About half TF is bound to the ribosome near the polypeptide exit tunnel while the other half is free in the cytoplasm.</text>
</comment>
<dbReference type="PANTHER" id="PTHR30560">
    <property type="entry name" value="TRIGGER FACTOR CHAPERONE AND PEPTIDYL-PROLYL CIS/TRANS ISOMERASE"/>
    <property type="match status" value="1"/>
</dbReference>
<dbReference type="InterPro" id="IPR036611">
    <property type="entry name" value="Trigger_fac_ribosome-bd_sf"/>
</dbReference>
<dbReference type="Gene3D" id="3.10.50.40">
    <property type="match status" value="1"/>
</dbReference>
<dbReference type="OrthoDB" id="9767721at2"/>
<evidence type="ECO:0000256" key="5">
    <source>
        <dbReference type="ARBA" id="ARBA00022618"/>
    </source>
</evidence>
<protein>
    <recommendedName>
        <fullName evidence="4 12">Trigger factor</fullName>
        <shortName evidence="12">TF</shortName>
        <ecNumber evidence="3 12">5.2.1.8</ecNumber>
    </recommendedName>
    <alternativeName>
        <fullName evidence="11 12">PPIase</fullName>
    </alternativeName>
</protein>
<dbReference type="Pfam" id="PF05697">
    <property type="entry name" value="Trigger_N"/>
    <property type="match status" value="1"/>
</dbReference>
<evidence type="ECO:0000256" key="3">
    <source>
        <dbReference type="ARBA" id="ARBA00013194"/>
    </source>
</evidence>
<evidence type="ECO:0000313" key="18">
    <source>
        <dbReference type="Proteomes" id="UP000263232"/>
    </source>
</evidence>
<dbReference type="GO" id="GO:0044183">
    <property type="term" value="F:protein folding chaperone"/>
    <property type="evidence" value="ECO:0007669"/>
    <property type="project" value="TreeGrafter"/>
</dbReference>
<keyword evidence="6 12" id="KW-0697">Rotamase</keyword>
<dbReference type="InterPro" id="IPR027304">
    <property type="entry name" value="Trigger_fact/SurA_dom_sf"/>
</dbReference>
<keyword evidence="12" id="KW-0963">Cytoplasm</keyword>
<evidence type="ECO:0000256" key="13">
    <source>
        <dbReference type="PROSITE-ProRule" id="PRU00277"/>
    </source>
</evidence>
<dbReference type="GO" id="GO:0043022">
    <property type="term" value="F:ribosome binding"/>
    <property type="evidence" value="ECO:0007669"/>
    <property type="project" value="TreeGrafter"/>
</dbReference>
<feature type="domain" description="PPIase FKBP-type" evidence="16">
    <location>
        <begin position="162"/>
        <end position="244"/>
    </location>
</feature>
<dbReference type="NCBIfam" id="TIGR00115">
    <property type="entry name" value="tig"/>
    <property type="match status" value="1"/>
</dbReference>
<dbReference type="Pfam" id="PF00254">
    <property type="entry name" value="FKBP_C"/>
    <property type="match status" value="1"/>
</dbReference>
<dbReference type="GO" id="GO:0051301">
    <property type="term" value="P:cell division"/>
    <property type="evidence" value="ECO:0007669"/>
    <property type="project" value="UniProtKB-KW"/>
</dbReference>
<dbReference type="EC" id="5.2.1.8" evidence="3 12"/>
<dbReference type="HAMAP" id="MF_00303">
    <property type="entry name" value="Trigger_factor_Tig"/>
    <property type="match status" value="1"/>
</dbReference>
<evidence type="ECO:0000256" key="6">
    <source>
        <dbReference type="ARBA" id="ARBA00023110"/>
    </source>
</evidence>
<dbReference type="PROSITE" id="PS50059">
    <property type="entry name" value="FKBP_PPIASE"/>
    <property type="match status" value="1"/>
</dbReference>
<dbReference type="FunFam" id="3.10.50.40:FF:000001">
    <property type="entry name" value="Trigger factor"/>
    <property type="match status" value="1"/>
</dbReference>
<keyword evidence="9 12" id="KW-0131">Cell cycle</keyword>
<dbReference type="InterPro" id="IPR005215">
    <property type="entry name" value="Trig_fac"/>
</dbReference>
<comment type="similarity">
    <text evidence="2 12 14">Belongs to the FKBP-type PPIase family. Tig subfamily.</text>
</comment>
<evidence type="ECO:0000256" key="10">
    <source>
        <dbReference type="ARBA" id="ARBA00024849"/>
    </source>
</evidence>
<feature type="coiled-coil region" evidence="15">
    <location>
        <begin position="257"/>
        <end position="284"/>
    </location>
</feature>